<feature type="compositionally biased region" description="Basic and acidic residues" evidence="1">
    <location>
        <begin position="42"/>
        <end position="56"/>
    </location>
</feature>
<evidence type="ECO:0000313" key="2">
    <source>
        <dbReference type="EMBL" id="MFC0561764.1"/>
    </source>
</evidence>
<protein>
    <submittedName>
        <fullName evidence="2">Uncharacterized protein</fullName>
    </submittedName>
</protein>
<feature type="region of interest" description="Disordered" evidence="1">
    <location>
        <begin position="25"/>
        <end position="56"/>
    </location>
</feature>
<dbReference type="RefSeq" id="WP_273843757.1">
    <property type="nucleotide sequence ID" value="NZ_JAQQWT010000007.1"/>
</dbReference>
<evidence type="ECO:0000313" key="3">
    <source>
        <dbReference type="Proteomes" id="UP001589833"/>
    </source>
</evidence>
<organism evidence="2 3">
    <name type="scientific">Halalkalibacter alkalisediminis</name>
    <dbReference type="NCBI Taxonomy" id="935616"/>
    <lineage>
        <taxon>Bacteria</taxon>
        <taxon>Bacillati</taxon>
        <taxon>Bacillota</taxon>
        <taxon>Bacilli</taxon>
        <taxon>Bacillales</taxon>
        <taxon>Bacillaceae</taxon>
        <taxon>Halalkalibacter</taxon>
    </lineage>
</organism>
<dbReference type="Proteomes" id="UP001589833">
    <property type="component" value="Unassembled WGS sequence"/>
</dbReference>
<sequence>MTNKEKGSEYEGRDKKFVDVDRMINEGLGGGTVHGHQSGLIEESRGDLEQEDPPRT</sequence>
<comment type="caution">
    <text evidence="2">The sequence shown here is derived from an EMBL/GenBank/DDBJ whole genome shotgun (WGS) entry which is preliminary data.</text>
</comment>
<keyword evidence="3" id="KW-1185">Reference proteome</keyword>
<name>A0ABV6NLW5_9BACI</name>
<gene>
    <name evidence="2" type="ORF">ACFFH4_23055</name>
</gene>
<evidence type="ECO:0000256" key="1">
    <source>
        <dbReference type="SAM" id="MobiDB-lite"/>
    </source>
</evidence>
<proteinExistence type="predicted"/>
<reference evidence="2 3" key="1">
    <citation type="submission" date="2024-09" db="EMBL/GenBank/DDBJ databases">
        <authorList>
            <person name="Sun Q."/>
            <person name="Mori K."/>
        </authorList>
    </citation>
    <scope>NUCLEOTIDE SEQUENCE [LARGE SCALE GENOMIC DNA]</scope>
    <source>
        <strain evidence="2 3">NCAIM B.02301</strain>
    </source>
</reference>
<dbReference type="EMBL" id="JBHLTR010000082">
    <property type="protein sequence ID" value="MFC0561764.1"/>
    <property type="molecule type" value="Genomic_DNA"/>
</dbReference>
<accession>A0ABV6NLW5</accession>